<gene>
    <name evidence="3" type="ORF">SAMN05660313_00521</name>
</gene>
<keyword evidence="1" id="KW-0472">Membrane</keyword>
<reference evidence="4" key="1">
    <citation type="submission" date="2016-11" db="EMBL/GenBank/DDBJ databases">
        <authorList>
            <person name="Varghese N."/>
            <person name="Submissions S."/>
        </authorList>
    </citation>
    <scope>NUCLEOTIDE SEQUENCE [LARGE SCALE GENOMIC DNA]</scope>
    <source>
        <strain evidence="4">DSM 24786</strain>
    </source>
</reference>
<keyword evidence="3" id="KW-0418">Kinase</keyword>
<dbReference type="AlphaFoldDB" id="A0A1K1MGJ1"/>
<dbReference type="RefSeq" id="WP_072302192.1">
    <property type="nucleotide sequence ID" value="NZ_FPIY01000001.1"/>
</dbReference>
<dbReference type="InterPro" id="IPR050640">
    <property type="entry name" value="Bact_2-comp_sensor_kinase"/>
</dbReference>
<evidence type="ECO:0000313" key="4">
    <source>
        <dbReference type="Proteomes" id="UP000183257"/>
    </source>
</evidence>
<sequence length="345" mass="40482">MYKNRKITVLSHILVWLLLFSMPYLLSYGQEQEVNRVLARFWIPLVFSAIIFYLNYFVLIDQCFFPKKMVLFITINVIIIAFFLFLKEYIEDNFFQDIIKKRSKDSVRSGPTFKMGIYIQVLSYMAPLLFSIAIKSTKRWAKTEAERKEAANFKLKSELQHLHYQLQPHFFFNSLNNIYALVDISPEQAKTSIHSLSKLMRYMLYETNVELISLSKEIDFLKKYIELMKLRVSDKTVVNYSFPAEETGIKIAPLLFISLIENAFKHGVSASKKSTINIEMICKEKTVYFTIKNDDFPKKIDDKSGSGIGLPNIEKRLELLYPKKYNFKTTLENNHFVSHLEIETN</sequence>
<feature type="transmembrane region" description="Helical" evidence="1">
    <location>
        <begin position="7"/>
        <end position="26"/>
    </location>
</feature>
<dbReference type="InterPro" id="IPR010559">
    <property type="entry name" value="Sig_transdc_His_kin_internal"/>
</dbReference>
<evidence type="ECO:0000259" key="2">
    <source>
        <dbReference type="Pfam" id="PF06580"/>
    </source>
</evidence>
<dbReference type="PANTHER" id="PTHR34220:SF7">
    <property type="entry name" value="SENSOR HISTIDINE KINASE YPDA"/>
    <property type="match status" value="1"/>
</dbReference>
<dbReference type="SUPFAM" id="SSF55874">
    <property type="entry name" value="ATPase domain of HSP90 chaperone/DNA topoisomerase II/histidine kinase"/>
    <property type="match status" value="1"/>
</dbReference>
<name>A0A1K1MGJ1_9FLAO</name>
<dbReference type="GO" id="GO:0000155">
    <property type="term" value="F:phosphorelay sensor kinase activity"/>
    <property type="evidence" value="ECO:0007669"/>
    <property type="project" value="InterPro"/>
</dbReference>
<feature type="transmembrane region" description="Helical" evidence="1">
    <location>
        <begin position="69"/>
        <end position="86"/>
    </location>
</feature>
<dbReference type="Pfam" id="PF06580">
    <property type="entry name" value="His_kinase"/>
    <property type="match status" value="1"/>
</dbReference>
<accession>A0A1K1MGJ1</accession>
<keyword evidence="3" id="KW-0808">Transferase</keyword>
<proteinExistence type="predicted"/>
<feature type="domain" description="Signal transduction histidine kinase internal region" evidence="2">
    <location>
        <begin position="157"/>
        <end position="235"/>
    </location>
</feature>
<dbReference type="InterPro" id="IPR036890">
    <property type="entry name" value="HATPase_C_sf"/>
</dbReference>
<evidence type="ECO:0000313" key="3">
    <source>
        <dbReference type="EMBL" id="SFW21062.1"/>
    </source>
</evidence>
<dbReference type="GO" id="GO:0016020">
    <property type="term" value="C:membrane"/>
    <property type="evidence" value="ECO:0007669"/>
    <property type="project" value="InterPro"/>
</dbReference>
<keyword evidence="1" id="KW-1133">Transmembrane helix</keyword>
<dbReference type="OrthoDB" id="9809908at2"/>
<dbReference type="EMBL" id="FPIY01000001">
    <property type="protein sequence ID" value="SFW21062.1"/>
    <property type="molecule type" value="Genomic_DNA"/>
</dbReference>
<organism evidence="3 4">
    <name type="scientific">Cellulophaga fucicola</name>
    <dbReference type="NCBI Taxonomy" id="76595"/>
    <lineage>
        <taxon>Bacteria</taxon>
        <taxon>Pseudomonadati</taxon>
        <taxon>Bacteroidota</taxon>
        <taxon>Flavobacteriia</taxon>
        <taxon>Flavobacteriales</taxon>
        <taxon>Flavobacteriaceae</taxon>
        <taxon>Cellulophaga</taxon>
    </lineage>
</organism>
<feature type="transmembrane region" description="Helical" evidence="1">
    <location>
        <begin position="38"/>
        <end position="57"/>
    </location>
</feature>
<dbReference type="Gene3D" id="3.30.565.10">
    <property type="entry name" value="Histidine kinase-like ATPase, C-terminal domain"/>
    <property type="match status" value="1"/>
</dbReference>
<keyword evidence="4" id="KW-1185">Reference proteome</keyword>
<dbReference type="STRING" id="76595.SAMN05660313_00521"/>
<dbReference type="Proteomes" id="UP000183257">
    <property type="component" value="Unassembled WGS sequence"/>
</dbReference>
<keyword evidence="1" id="KW-0812">Transmembrane</keyword>
<evidence type="ECO:0000256" key="1">
    <source>
        <dbReference type="SAM" id="Phobius"/>
    </source>
</evidence>
<feature type="transmembrane region" description="Helical" evidence="1">
    <location>
        <begin position="115"/>
        <end position="134"/>
    </location>
</feature>
<dbReference type="PANTHER" id="PTHR34220">
    <property type="entry name" value="SENSOR HISTIDINE KINASE YPDA"/>
    <property type="match status" value="1"/>
</dbReference>
<protein>
    <submittedName>
        <fullName evidence="3">Histidine kinase</fullName>
    </submittedName>
</protein>